<protein>
    <submittedName>
        <fullName evidence="1">Uncharacterized protein</fullName>
    </submittedName>
</protein>
<gene>
    <name evidence="1" type="ORF">METZ01_LOCUS294625</name>
</gene>
<name>A0A382M3J2_9ZZZZ</name>
<dbReference type="EMBL" id="UINC01090116">
    <property type="protein sequence ID" value="SVC41771.1"/>
    <property type="molecule type" value="Genomic_DNA"/>
</dbReference>
<reference evidence="1" key="1">
    <citation type="submission" date="2018-05" db="EMBL/GenBank/DDBJ databases">
        <authorList>
            <person name="Lanie J.A."/>
            <person name="Ng W.-L."/>
            <person name="Kazmierczak K.M."/>
            <person name="Andrzejewski T.M."/>
            <person name="Davidsen T.M."/>
            <person name="Wayne K.J."/>
            <person name="Tettelin H."/>
            <person name="Glass J.I."/>
            <person name="Rusch D."/>
            <person name="Podicherti R."/>
            <person name="Tsui H.-C.T."/>
            <person name="Winkler M.E."/>
        </authorList>
    </citation>
    <scope>NUCLEOTIDE SEQUENCE</scope>
</reference>
<accession>A0A382M3J2</accession>
<evidence type="ECO:0000313" key="1">
    <source>
        <dbReference type="EMBL" id="SVC41771.1"/>
    </source>
</evidence>
<proteinExistence type="predicted"/>
<organism evidence="1">
    <name type="scientific">marine metagenome</name>
    <dbReference type="NCBI Taxonomy" id="408172"/>
    <lineage>
        <taxon>unclassified sequences</taxon>
        <taxon>metagenomes</taxon>
        <taxon>ecological metagenomes</taxon>
    </lineage>
</organism>
<feature type="non-terminal residue" evidence="1">
    <location>
        <position position="1"/>
    </location>
</feature>
<sequence length="37" mass="4027">QIVGPMMGDAEIIRLAAMVEQAYSWAQKWPPAISGPI</sequence>
<dbReference type="AlphaFoldDB" id="A0A382M3J2"/>